<evidence type="ECO:0000259" key="4">
    <source>
        <dbReference type="Pfam" id="PF26002"/>
    </source>
</evidence>
<dbReference type="Pfam" id="PF26002">
    <property type="entry name" value="Beta-barrel_AprE"/>
    <property type="match status" value="1"/>
</dbReference>
<dbReference type="EMBL" id="CP000472">
    <property type="protein sequence ID" value="ACJ31487.1"/>
    <property type="molecule type" value="Genomic_DNA"/>
</dbReference>
<dbReference type="PANTHER" id="PTHR30386">
    <property type="entry name" value="MEMBRANE FUSION SUBUNIT OF EMRAB-TOLC MULTIDRUG EFFLUX PUMP"/>
    <property type="match status" value="1"/>
</dbReference>
<feature type="coiled-coil region" evidence="2">
    <location>
        <begin position="80"/>
        <end position="114"/>
    </location>
</feature>
<feature type="domain" description="Multidrug resistance protein MdtA-like barrel-sandwich hybrid" evidence="3">
    <location>
        <begin position="15"/>
        <end position="226"/>
    </location>
</feature>
<proteinExistence type="inferred from homology"/>
<accession>B8CV11</accession>
<evidence type="ECO:0000256" key="2">
    <source>
        <dbReference type="SAM" id="Coils"/>
    </source>
</evidence>
<dbReference type="STRING" id="225849.swp_4865"/>
<evidence type="ECO:0000313" key="5">
    <source>
        <dbReference type="EMBL" id="ACJ31487.1"/>
    </source>
</evidence>
<dbReference type="InterPro" id="IPR050739">
    <property type="entry name" value="MFP"/>
</dbReference>
<dbReference type="InterPro" id="IPR058625">
    <property type="entry name" value="MdtA-like_BSH"/>
</dbReference>
<dbReference type="InterPro" id="IPR058982">
    <property type="entry name" value="Beta-barrel_AprE"/>
</dbReference>
<protein>
    <submittedName>
        <fullName evidence="5">Toxin secretion, membrane fusion protein</fullName>
    </submittedName>
</protein>
<evidence type="ECO:0000256" key="1">
    <source>
        <dbReference type="ARBA" id="ARBA00009477"/>
    </source>
</evidence>
<name>B8CV11_SHEPW</name>
<dbReference type="AlphaFoldDB" id="B8CV11"/>
<feature type="domain" description="AprE-like beta-barrel" evidence="4">
    <location>
        <begin position="244"/>
        <end position="332"/>
    </location>
</feature>
<dbReference type="SUPFAM" id="SSF51230">
    <property type="entry name" value="Single hybrid motif"/>
    <property type="match status" value="1"/>
</dbReference>
<dbReference type="Gene3D" id="2.40.30.170">
    <property type="match status" value="1"/>
</dbReference>
<gene>
    <name evidence="5" type="ordered locus">swp_4865</name>
</gene>
<sequence>MQPDSGLLKLTSPQAGVIKTLLVAEGQHVEQGEPILRVESLKHGANGFELNHSRISQYQFQINMLNLQINKQHSQNTLQIQELTHSKTSITAKLKELERQNKIINQRIEINNNVSEQMATLAKQGYTSKLDLNRQIDTSLTIEQQSSSTQSQKLTLTNELNQISNQLSQLPIEHAKILDQLQNQLTEVQLNLAIVKQESLAELRAPMSGSVTGILTKVGKSVNAQQFLLSVLPENSKMQAVLFIPTSAFGFIEIGQQVRLRYHAFPYEKFGIFDGEIIEVSANVILPEETELPGVIQTPSYRVVVSLADQAILAYGKETPLRADMMLDADIIVEQRSLLAWLFDPIFSLHGKL</sequence>
<dbReference type="InterPro" id="IPR011053">
    <property type="entry name" value="Single_hybrid_motif"/>
</dbReference>
<dbReference type="eggNOG" id="COG0845">
    <property type="taxonomic scope" value="Bacteria"/>
</dbReference>
<organism evidence="5 6">
    <name type="scientific">Shewanella piezotolerans (strain WP3 / JCM 13877)</name>
    <dbReference type="NCBI Taxonomy" id="225849"/>
    <lineage>
        <taxon>Bacteria</taxon>
        <taxon>Pseudomonadati</taxon>
        <taxon>Pseudomonadota</taxon>
        <taxon>Gammaproteobacteria</taxon>
        <taxon>Alteromonadales</taxon>
        <taxon>Shewanellaceae</taxon>
        <taxon>Shewanella</taxon>
    </lineage>
</organism>
<dbReference type="Proteomes" id="UP000000753">
    <property type="component" value="Chromosome"/>
</dbReference>
<comment type="similarity">
    <text evidence="1">Belongs to the membrane fusion protein (MFP) (TC 8.A.1) family.</text>
</comment>
<keyword evidence="6" id="KW-1185">Reference proteome</keyword>
<dbReference type="Pfam" id="PF25917">
    <property type="entry name" value="BSH_RND"/>
    <property type="match status" value="1"/>
</dbReference>
<keyword evidence="2" id="KW-0175">Coiled coil</keyword>
<dbReference type="KEGG" id="swp:swp_4865"/>
<evidence type="ECO:0000259" key="3">
    <source>
        <dbReference type="Pfam" id="PF25917"/>
    </source>
</evidence>
<dbReference type="PRINTS" id="PR01490">
    <property type="entry name" value="RTXTOXIND"/>
</dbReference>
<reference evidence="5 6" key="1">
    <citation type="journal article" date="2008" name="PLoS ONE">
        <title>Environmental adaptation: genomic analysis of the piezotolerant and psychrotolerant deep-sea iron reducing bacterium Shewanella piezotolerans WP3.</title>
        <authorList>
            <person name="Wang F."/>
            <person name="Wang J."/>
            <person name="Jian H."/>
            <person name="Zhang B."/>
            <person name="Li S."/>
            <person name="Wang F."/>
            <person name="Zeng X."/>
            <person name="Gao L."/>
            <person name="Bartlett D.H."/>
            <person name="Yu J."/>
            <person name="Hu S."/>
            <person name="Xiao X."/>
        </authorList>
    </citation>
    <scope>NUCLEOTIDE SEQUENCE [LARGE SCALE GENOMIC DNA]</scope>
    <source>
        <strain evidence="6">WP3 / JCM 13877</strain>
    </source>
</reference>
<evidence type="ECO:0000313" key="6">
    <source>
        <dbReference type="Proteomes" id="UP000000753"/>
    </source>
</evidence>
<dbReference type="HOGENOM" id="CLU_023976_4_2_6"/>
<dbReference type="PANTHER" id="PTHR30386:SF28">
    <property type="entry name" value="EXPORTED PROTEIN"/>
    <property type="match status" value="1"/>
</dbReference>
<dbReference type="Gene3D" id="2.40.50.100">
    <property type="match status" value="1"/>
</dbReference>